<sequence>MVVTECDREQQQDNSLPYVELCFSVIGQTLPADHGYALYSAIAHCQKELHNLAGVSIQTLQGIPDKQGVIHLSDRSQLRIRLPGDKVPLVYPLAGKQLTIGKHSIRLGIPQIFVLQPAPRLRSRIVIIKGFQEPDTFLVAAKRQLDDLQIQGNLTIPLNEEGELSRKAIKVKTFSVVGFSLEVTDLNEYDSIKLQALGLGGKHRMGCGIFNALPRAWRFDNV</sequence>
<organism evidence="1 2">
    <name type="scientific">Microcoleus anatoxicus PTRS2</name>
    <dbReference type="NCBI Taxonomy" id="2705321"/>
    <lineage>
        <taxon>Bacteria</taxon>
        <taxon>Bacillati</taxon>
        <taxon>Cyanobacteriota</taxon>
        <taxon>Cyanophyceae</taxon>
        <taxon>Oscillatoriophycideae</taxon>
        <taxon>Oscillatoriales</taxon>
        <taxon>Microcoleaceae</taxon>
        <taxon>Microcoleus</taxon>
        <taxon>Microcoleus anatoxicus</taxon>
    </lineage>
</organism>
<comment type="caution">
    <text evidence="1">The sequence shown here is derived from an EMBL/GenBank/DDBJ whole genome shotgun (WGS) entry which is preliminary data.</text>
</comment>
<accession>A0ABU8YPU4</accession>
<dbReference type="EMBL" id="JBBLXS010000211">
    <property type="protein sequence ID" value="MEK0186392.1"/>
    <property type="molecule type" value="Genomic_DNA"/>
</dbReference>
<dbReference type="InterPro" id="IPR014174">
    <property type="entry name" value="CRISPR-assoc_prot_Cas6/Cmx6"/>
</dbReference>
<evidence type="ECO:0000313" key="2">
    <source>
        <dbReference type="Proteomes" id="UP001384579"/>
    </source>
</evidence>
<gene>
    <name evidence="1" type="primary">cas6</name>
    <name evidence="1" type="ORF">WMG39_16270</name>
</gene>
<protein>
    <submittedName>
        <fullName evidence="1">Type I-MYXAN CRISPR-associated protein Cas6/Cmx6</fullName>
    </submittedName>
</protein>
<evidence type="ECO:0000313" key="1">
    <source>
        <dbReference type="EMBL" id="MEK0186392.1"/>
    </source>
</evidence>
<dbReference type="Proteomes" id="UP001384579">
    <property type="component" value="Unassembled WGS sequence"/>
</dbReference>
<proteinExistence type="predicted"/>
<dbReference type="NCBIfam" id="TIGR02807">
    <property type="entry name" value="cas6_cmx6"/>
    <property type="match status" value="1"/>
</dbReference>
<dbReference type="RefSeq" id="WP_340523580.1">
    <property type="nucleotide sequence ID" value="NZ_JBBLXS010000211.1"/>
</dbReference>
<reference evidence="1 2" key="1">
    <citation type="journal article" date="2020" name="Harmful Algae">
        <title>Molecular and morphological characterization of a novel dihydroanatoxin-a producing Microcoleus species (cyanobacteria) from the Russian River, California, USA.</title>
        <authorList>
            <person name="Conklin K.Y."/>
            <person name="Stancheva R."/>
            <person name="Otten T.G."/>
            <person name="Fadness R."/>
            <person name="Boyer G.L."/>
            <person name="Read B."/>
            <person name="Zhang X."/>
            <person name="Sheath R.G."/>
        </authorList>
    </citation>
    <scope>NUCLEOTIDE SEQUENCE [LARGE SCALE GENOMIC DNA]</scope>
    <source>
        <strain evidence="1 2">PTRS2</strain>
    </source>
</reference>
<name>A0ABU8YPU4_9CYAN</name>
<keyword evidence="2" id="KW-1185">Reference proteome</keyword>
<dbReference type="Pfam" id="PF09559">
    <property type="entry name" value="Cas6"/>
    <property type="match status" value="1"/>
</dbReference>